<comment type="caution">
    <text evidence="2">The sequence shown here is derived from an EMBL/GenBank/DDBJ whole genome shotgun (WGS) entry which is preliminary data.</text>
</comment>
<feature type="transmembrane region" description="Helical" evidence="1">
    <location>
        <begin position="184"/>
        <end position="213"/>
    </location>
</feature>
<gene>
    <name evidence="2" type="ORF">WMG39_04355</name>
</gene>
<feature type="transmembrane region" description="Helical" evidence="1">
    <location>
        <begin position="137"/>
        <end position="154"/>
    </location>
</feature>
<feature type="transmembrane region" description="Helical" evidence="1">
    <location>
        <begin position="339"/>
        <end position="359"/>
    </location>
</feature>
<accession>A0ABU8YI94</accession>
<feature type="transmembrane region" description="Helical" evidence="1">
    <location>
        <begin position="298"/>
        <end position="319"/>
    </location>
</feature>
<protein>
    <submittedName>
        <fullName evidence="2">DUF2079 domain-containing protein</fullName>
    </submittedName>
</protein>
<feature type="transmembrane region" description="Helical" evidence="1">
    <location>
        <begin position="371"/>
        <end position="388"/>
    </location>
</feature>
<evidence type="ECO:0000256" key="1">
    <source>
        <dbReference type="SAM" id="Phobius"/>
    </source>
</evidence>
<dbReference type="Pfam" id="PF09852">
    <property type="entry name" value="DUF2079"/>
    <property type="match status" value="1"/>
</dbReference>
<dbReference type="Proteomes" id="UP001384579">
    <property type="component" value="Unassembled WGS sequence"/>
</dbReference>
<keyword evidence="1" id="KW-1133">Transmembrane helix</keyword>
<keyword evidence="3" id="KW-1185">Reference proteome</keyword>
<keyword evidence="1" id="KW-0812">Transmembrane</keyword>
<proteinExistence type="predicted"/>
<dbReference type="InterPro" id="IPR018650">
    <property type="entry name" value="STSV1_Orf64"/>
</dbReference>
<keyword evidence="1" id="KW-0472">Membrane</keyword>
<feature type="transmembrane region" description="Helical" evidence="1">
    <location>
        <begin position="15"/>
        <end position="35"/>
    </location>
</feature>
<reference evidence="2 3" key="1">
    <citation type="journal article" date="2020" name="Harmful Algae">
        <title>Molecular and morphological characterization of a novel dihydroanatoxin-a producing Microcoleus species (cyanobacteria) from the Russian River, California, USA.</title>
        <authorList>
            <person name="Conklin K.Y."/>
            <person name="Stancheva R."/>
            <person name="Otten T.G."/>
            <person name="Fadness R."/>
            <person name="Boyer G.L."/>
            <person name="Read B."/>
            <person name="Zhang X."/>
            <person name="Sheath R.G."/>
        </authorList>
    </citation>
    <scope>NUCLEOTIDE SEQUENCE [LARGE SCALE GENOMIC DNA]</scope>
    <source>
        <strain evidence="2 3">PTRS2</strain>
    </source>
</reference>
<organism evidence="2 3">
    <name type="scientific">Microcoleus anatoxicus PTRS2</name>
    <dbReference type="NCBI Taxonomy" id="2705321"/>
    <lineage>
        <taxon>Bacteria</taxon>
        <taxon>Bacillati</taxon>
        <taxon>Cyanobacteriota</taxon>
        <taxon>Cyanophyceae</taxon>
        <taxon>Oscillatoriophycideae</taxon>
        <taxon>Oscillatoriales</taxon>
        <taxon>Microcoleaceae</taxon>
        <taxon>Microcoleus</taxon>
        <taxon>Microcoleus anatoxicus</taxon>
    </lineage>
</organism>
<feature type="transmembrane region" description="Helical" evidence="1">
    <location>
        <begin position="268"/>
        <end position="286"/>
    </location>
</feature>
<name>A0ABU8YI94_9CYAN</name>
<sequence>MKFKPLYYWRHQTGLHQAIIIAVIFFISVLAFSIIRYDSFLATYDHGLFNQVFWNSVHGKLFQSSLSSAASGASLLDRELSYPSYIHLGQHFVIDFLLWMPLYALFPSSVTLIVLQVALIAAAGIVLYFLARHYLPIPLSIMVVASYYGANAVIGPTLGNFYEHCQIPLFLFSLLLALEKQRWLVFWIFAALALGTREDTGITLFGIGSYLIVSRRYPRTGIALCVLSFSYVSLITNVVMPLFSNDNSRLYLALYFKKFVKIENPSTLQLLWAIVTQPQIIIQVFFADLESLERRIRFVLGLWLPLAFIPVFSRPAWVMSSFPLLVLLLQVENKAATSINTRYTLSLVPVLIYAAILWWSEHSEKFKPRLHRFWMGCIGLSLLFTLTSNPNRALYFLSPYAFNPVVYQSLTEQLAHGADLKTVMELIPPDASVSTSGYIVSHLSGRRNIIRLEVMKLRDEAGNAVDVDYAVLDLWQLQQNNLKVPVDRGRVRAGVRFTDEALRNGSYGIAKVLDGVVLVQKGITSAPEVLSAWVKLRQEIEPFLNNKMQNKQKTVE</sequence>
<evidence type="ECO:0000313" key="3">
    <source>
        <dbReference type="Proteomes" id="UP001384579"/>
    </source>
</evidence>
<evidence type="ECO:0000313" key="2">
    <source>
        <dbReference type="EMBL" id="MEK0184078.1"/>
    </source>
</evidence>
<feature type="transmembrane region" description="Helical" evidence="1">
    <location>
        <begin position="112"/>
        <end position="131"/>
    </location>
</feature>
<feature type="transmembrane region" description="Helical" evidence="1">
    <location>
        <begin position="220"/>
        <end position="243"/>
    </location>
</feature>
<dbReference type="RefSeq" id="WP_340519319.1">
    <property type="nucleotide sequence ID" value="NZ_JBBLXS010000032.1"/>
</dbReference>
<dbReference type="EMBL" id="JBBLXS010000032">
    <property type="protein sequence ID" value="MEK0184078.1"/>
    <property type="molecule type" value="Genomic_DNA"/>
</dbReference>